<dbReference type="EMBL" id="JABEZW010000002">
    <property type="protein sequence ID" value="MBA0760025.1"/>
    <property type="molecule type" value="Genomic_DNA"/>
</dbReference>
<organism evidence="3 4">
    <name type="scientific">Gossypium trilobum</name>
    <dbReference type="NCBI Taxonomy" id="34281"/>
    <lineage>
        <taxon>Eukaryota</taxon>
        <taxon>Viridiplantae</taxon>
        <taxon>Streptophyta</taxon>
        <taxon>Embryophyta</taxon>
        <taxon>Tracheophyta</taxon>
        <taxon>Spermatophyta</taxon>
        <taxon>Magnoliopsida</taxon>
        <taxon>eudicotyledons</taxon>
        <taxon>Gunneridae</taxon>
        <taxon>Pentapetalae</taxon>
        <taxon>rosids</taxon>
        <taxon>malvids</taxon>
        <taxon>Malvales</taxon>
        <taxon>Malvaceae</taxon>
        <taxon>Malvoideae</taxon>
        <taxon>Gossypium</taxon>
    </lineage>
</organism>
<proteinExistence type="predicted"/>
<evidence type="ECO:0000256" key="1">
    <source>
        <dbReference type="SAM" id="Coils"/>
    </source>
</evidence>
<evidence type="ECO:0000259" key="2">
    <source>
        <dbReference type="Pfam" id="PF20167"/>
    </source>
</evidence>
<keyword evidence="1" id="KW-0175">Coiled coil</keyword>
<dbReference type="InterPro" id="IPR046796">
    <property type="entry name" value="Transposase_32_dom"/>
</dbReference>
<name>A0A7J9DHU6_9ROSI</name>
<keyword evidence="4" id="KW-1185">Reference proteome</keyword>
<accession>A0A7J9DHU6</accession>
<dbReference type="Pfam" id="PF20167">
    <property type="entry name" value="Transposase_32"/>
    <property type="match status" value="1"/>
</dbReference>
<evidence type="ECO:0000313" key="4">
    <source>
        <dbReference type="Proteomes" id="UP000593568"/>
    </source>
</evidence>
<feature type="domain" description="Putative plant transposon protein" evidence="2">
    <location>
        <begin position="241"/>
        <end position="362"/>
    </location>
</feature>
<comment type="caution">
    <text evidence="3">The sequence shown here is derived from an EMBL/GenBank/DDBJ whole genome shotgun (WGS) entry which is preliminary data.</text>
</comment>
<gene>
    <name evidence="3" type="ORF">Gotri_022820</name>
</gene>
<sequence>MEQRTLHDYAMPNLDVVQDSQSIDFINTWDKLASRFLSACGSMHVEDIRRGLLTYQGHDNEFYMGLVERFTYRDKQLIVNAVDSEDKYQQVLKRLNQLEMSSTKAQEEKYWREERFTLNTECNAVVSRRVPPKLKDPSSFTIPIETGGVNFGKVTSSPKARVQQFILPIDFIALDFKIFEIEDVRHLCKETKYFEEATNESTRKVEGNKTFVGAWNLKQEIWDIIRFHRLMNLAFVMKIPTVIPIVLEFYSNLNIFEENRVYVQNKVVNISLHAISDYYGVPHYESDELSTLDLDKFNNFDMDTILWKHDRYNNHPLSFKQAIMFSVDKLWMQFIYTRISSLLNANTVNVFRATLLYCTLKKRVSPGKHKMEVLPIVKKKNATKKIDVEPTQWEHRLGRDVCYNTRLLEAIKPFFDTFMDQEEEAGVEEDDEAIEDGDFAPYHDNFQGAFMSLQPSTRSPYHLGVERPIRMSLKRSVIKGKGK</sequence>
<dbReference type="Proteomes" id="UP000593568">
    <property type="component" value="Unassembled WGS sequence"/>
</dbReference>
<dbReference type="AlphaFoldDB" id="A0A7J9DHU6"/>
<protein>
    <recommendedName>
        <fullName evidence="2">Putative plant transposon protein domain-containing protein</fullName>
    </recommendedName>
</protein>
<evidence type="ECO:0000313" key="3">
    <source>
        <dbReference type="EMBL" id="MBA0760025.1"/>
    </source>
</evidence>
<feature type="coiled-coil region" evidence="1">
    <location>
        <begin position="81"/>
        <end position="108"/>
    </location>
</feature>
<reference evidence="3 4" key="1">
    <citation type="journal article" date="2019" name="Genome Biol. Evol.">
        <title>Insights into the evolution of the New World diploid cottons (Gossypium, subgenus Houzingenia) based on genome sequencing.</title>
        <authorList>
            <person name="Grover C.E."/>
            <person name="Arick M.A. 2nd"/>
            <person name="Thrash A."/>
            <person name="Conover J.L."/>
            <person name="Sanders W.S."/>
            <person name="Peterson D.G."/>
            <person name="Frelichowski J.E."/>
            <person name="Scheffler J.A."/>
            <person name="Scheffler B.E."/>
            <person name="Wendel J.F."/>
        </authorList>
    </citation>
    <scope>NUCLEOTIDE SEQUENCE [LARGE SCALE GENOMIC DNA]</scope>
    <source>
        <strain evidence="3">8</strain>
        <tissue evidence="3">Leaf</tissue>
    </source>
</reference>